<reference evidence="2 3" key="1">
    <citation type="journal article" date="2016" name="Nat. Commun.">
        <title>Thousands of microbial genomes shed light on interconnected biogeochemical processes in an aquifer system.</title>
        <authorList>
            <person name="Anantharaman K."/>
            <person name="Brown C.T."/>
            <person name="Hug L.A."/>
            <person name="Sharon I."/>
            <person name="Castelle C.J."/>
            <person name="Probst A.J."/>
            <person name="Thomas B.C."/>
            <person name="Singh A."/>
            <person name="Wilkins M.J."/>
            <person name="Karaoz U."/>
            <person name="Brodie E.L."/>
            <person name="Williams K.H."/>
            <person name="Hubbard S.S."/>
            <person name="Banfield J.F."/>
        </authorList>
    </citation>
    <scope>NUCLEOTIDE SEQUENCE [LARGE SCALE GENOMIC DNA]</scope>
</reference>
<dbReference type="Proteomes" id="UP000177947">
    <property type="component" value="Unassembled WGS sequence"/>
</dbReference>
<evidence type="ECO:0000313" key="2">
    <source>
        <dbReference type="EMBL" id="OGD38721.1"/>
    </source>
</evidence>
<protein>
    <submittedName>
        <fullName evidence="2">Uncharacterized protein</fullName>
    </submittedName>
</protein>
<keyword evidence="1" id="KW-1133">Transmembrane helix</keyword>
<organism evidence="2 3">
    <name type="scientific">Candidatus Azambacteria bacterium RIFCSPLOWO2_01_FULL_37_9</name>
    <dbReference type="NCBI Taxonomy" id="1797297"/>
    <lineage>
        <taxon>Bacteria</taxon>
        <taxon>Candidatus Azamiibacteriota</taxon>
    </lineage>
</organism>
<keyword evidence="1" id="KW-0472">Membrane</keyword>
<accession>A0A1F5C796</accession>
<evidence type="ECO:0000256" key="1">
    <source>
        <dbReference type="SAM" id="Phobius"/>
    </source>
</evidence>
<dbReference type="EMBL" id="MEYQ01000034">
    <property type="protein sequence ID" value="OGD38721.1"/>
    <property type="molecule type" value="Genomic_DNA"/>
</dbReference>
<feature type="transmembrane region" description="Helical" evidence="1">
    <location>
        <begin position="38"/>
        <end position="59"/>
    </location>
</feature>
<comment type="caution">
    <text evidence="2">The sequence shown here is derived from an EMBL/GenBank/DDBJ whole genome shotgun (WGS) entry which is preliminary data.</text>
</comment>
<sequence>MKRKKLGLYGRIMNNPAAPSFFDRVDADLDSGKLSPRVVATLVVAVPIAYAMGVLAFSLTGY</sequence>
<dbReference type="AlphaFoldDB" id="A0A1F5C796"/>
<gene>
    <name evidence="2" type="ORF">A2907_02430</name>
</gene>
<keyword evidence="1" id="KW-0812">Transmembrane</keyword>
<proteinExistence type="predicted"/>
<evidence type="ECO:0000313" key="3">
    <source>
        <dbReference type="Proteomes" id="UP000177947"/>
    </source>
</evidence>
<name>A0A1F5C796_9BACT</name>